<reference evidence="2" key="1">
    <citation type="submission" date="2021-02" db="EMBL/GenBank/DDBJ databases">
        <title>Genome sequence Cadophora malorum strain M34.</title>
        <authorList>
            <person name="Stefanovic E."/>
            <person name="Vu D."/>
            <person name="Scully C."/>
            <person name="Dijksterhuis J."/>
            <person name="Roader J."/>
            <person name="Houbraken J."/>
        </authorList>
    </citation>
    <scope>NUCLEOTIDE SEQUENCE</scope>
    <source>
        <strain evidence="2">M34</strain>
    </source>
</reference>
<evidence type="ECO:0000313" key="2">
    <source>
        <dbReference type="EMBL" id="KAG4416736.1"/>
    </source>
</evidence>
<protein>
    <recommendedName>
        <fullName evidence="1">Ubiquitin-like domain-containing protein</fullName>
    </recommendedName>
</protein>
<comment type="caution">
    <text evidence="2">The sequence shown here is derived from an EMBL/GenBank/DDBJ whole genome shotgun (WGS) entry which is preliminary data.</text>
</comment>
<dbReference type="InterPro" id="IPR029071">
    <property type="entry name" value="Ubiquitin-like_domsf"/>
</dbReference>
<sequence>MEPLTIGAALPGLLISSVKPIRLLKLFTTSPDAPESMTVMLDHLVSISTALNQLNPFLRDLSTMLEGHGLVNPQYLVVPLTACVITISQLERLIDTIRTDPKRSSRLYARLEEISSLDYMNSSLPDEDVIWRAENSEAYISSRRSGNGTEKEVTGLAILDDGLDWTNLADYDEEIMTSHDGEDRISLFNKQKWDKEQGGHMVKILRICREMLELLTDTFLMYAYHPGFNPCLTNSKSTSIADTAIPKLSELASQILNDETLKTAHNVETFESQIAPLENTDWPSRKSQSKNAARRNLQLASQLYLRGPPPSDSSISFPTQNPTPLNVAQLPIPILPSSIANRAWYRFPLPYADPHNTTYHITVKSLSGKVETLKISMWTTCLDVKLVIQKTQGPLLHQQYLVCEPDNRWLPEDVVLSQRGVREGSRIHLLLPFWGRGRM</sequence>
<proteinExistence type="predicted"/>
<gene>
    <name evidence="2" type="ORF">IFR04_010138</name>
</gene>
<organism evidence="2 3">
    <name type="scientific">Cadophora malorum</name>
    <dbReference type="NCBI Taxonomy" id="108018"/>
    <lineage>
        <taxon>Eukaryota</taxon>
        <taxon>Fungi</taxon>
        <taxon>Dikarya</taxon>
        <taxon>Ascomycota</taxon>
        <taxon>Pezizomycotina</taxon>
        <taxon>Leotiomycetes</taxon>
        <taxon>Helotiales</taxon>
        <taxon>Ploettnerulaceae</taxon>
        <taxon>Cadophora</taxon>
    </lineage>
</organism>
<dbReference type="EMBL" id="JAFJYH010000176">
    <property type="protein sequence ID" value="KAG4416736.1"/>
    <property type="molecule type" value="Genomic_DNA"/>
</dbReference>
<evidence type="ECO:0000259" key="1">
    <source>
        <dbReference type="PROSITE" id="PS50053"/>
    </source>
</evidence>
<feature type="domain" description="Ubiquitin-like" evidence="1">
    <location>
        <begin position="359"/>
        <end position="431"/>
    </location>
</feature>
<dbReference type="SUPFAM" id="SSF54236">
    <property type="entry name" value="Ubiquitin-like"/>
    <property type="match status" value="1"/>
</dbReference>
<dbReference type="AlphaFoldDB" id="A0A8H7TDA7"/>
<dbReference type="InterPro" id="IPR000626">
    <property type="entry name" value="Ubiquitin-like_dom"/>
</dbReference>
<accession>A0A8H7TDA7</accession>
<keyword evidence="3" id="KW-1185">Reference proteome</keyword>
<name>A0A8H7TDA7_9HELO</name>
<evidence type="ECO:0000313" key="3">
    <source>
        <dbReference type="Proteomes" id="UP000664132"/>
    </source>
</evidence>
<dbReference type="Proteomes" id="UP000664132">
    <property type="component" value="Unassembled WGS sequence"/>
</dbReference>
<dbReference type="PROSITE" id="PS50053">
    <property type="entry name" value="UBIQUITIN_2"/>
    <property type="match status" value="1"/>
</dbReference>
<dbReference type="OrthoDB" id="19923at2759"/>
<dbReference type="Gene3D" id="3.10.20.90">
    <property type="entry name" value="Phosphatidylinositol 3-kinase Catalytic Subunit, Chain A, domain 1"/>
    <property type="match status" value="1"/>
</dbReference>